<feature type="non-terminal residue" evidence="1">
    <location>
        <position position="262"/>
    </location>
</feature>
<reference evidence="1 2" key="1">
    <citation type="submission" date="2019-01" db="EMBL/GenBank/DDBJ databases">
        <title>A draft genome assembly of the solar-powered sea slug Elysia chlorotica.</title>
        <authorList>
            <person name="Cai H."/>
            <person name="Li Q."/>
            <person name="Fang X."/>
            <person name="Li J."/>
            <person name="Curtis N.E."/>
            <person name="Altenburger A."/>
            <person name="Shibata T."/>
            <person name="Feng M."/>
            <person name="Maeda T."/>
            <person name="Schwartz J.A."/>
            <person name="Shigenobu S."/>
            <person name="Lundholm N."/>
            <person name="Nishiyama T."/>
            <person name="Yang H."/>
            <person name="Hasebe M."/>
            <person name="Li S."/>
            <person name="Pierce S.K."/>
            <person name="Wang J."/>
        </authorList>
    </citation>
    <scope>NUCLEOTIDE SEQUENCE [LARGE SCALE GENOMIC DNA]</scope>
    <source>
        <strain evidence="1">EC2010</strain>
        <tissue evidence="1">Whole organism of an adult</tissue>
    </source>
</reference>
<feature type="non-terminal residue" evidence="1">
    <location>
        <position position="1"/>
    </location>
</feature>
<evidence type="ECO:0000313" key="1">
    <source>
        <dbReference type="EMBL" id="RUS90951.1"/>
    </source>
</evidence>
<dbReference type="EMBL" id="RQTK01000021">
    <property type="protein sequence ID" value="RUS90951.1"/>
    <property type="molecule type" value="Genomic_DNA"/>
</dbReference>
<evidence type="ECO:0000313" key="2">
    <source>
        <dbReference type="Proteomes" id="UP000271974"/>
    </source>
</evidence>
<name>A0A433UAW9_ELYCH</name>
<sequence length="262" mass="29047">VAGVVGRHDSLERAASLVAQVALHADAARARVDGEQVPHLGAHAGAEAVRNVTVGAHVKIRRLDLPDNSPDLSGHLLRYWHLIKILGKFRRVVVNVRDLDVHRGRPRERGVSLVLGNHVERVAVLVLSVQRLEVQEGQVPAPVQLLLRLELEHACVAGAHFVLAHRVELVRVRICGAFDLIFHVHVRRLGDDQVDRVVPEPGVVIVNVLDDDPHGHETDKLLSRRNRDAEIEDALFSHQADRLPVYHGRRVDVPVIAVDAEQ</sequence>
<accession>A0A433UAW9</accession>
<proteinExistence type="predicted"/>
<gene>
    <name evidence="1" type="ORF">EGW08_001255</name>
</gene>
<keyword evidence="2" id="KW-1185">Reference proteome</keyword>
<comment type="caution">
    <text evidence="1">The sequence shown here is derived from an EMBL/GenBank/DDBJ whole genome shotgun (WGS) entry which is preliminary data.</text>
</comment>
<dbReference type="AlphaFoldDB" id="A0A433UAW9"/>
<protein>
    <submittedName>
        <fullName evidence="1">Uncharacterized protein</fullName>
    </submittedName>
</protein>
<dbReference type="Proteomes" id="UP000271974">
    <property type="component" value="Unassembled WGS sequence"/>
</dbReference>
<organism evidence="1 2">
    <name type="scientific">Elysia chlorotica</name>
    <name type="common">Eastern emerald elysia</name>
    <name type="synonym">Sea slug</name>
    <dbReference type="NCBI Taxonomy" id="188477"/>
    <lineage>
        <taxon>Eukaryota</taxon>
        <taxon>Metazoa</taxon>
        <taxon>Spiralia</taxon>
        <taxon>Lophotrochozoa</taxon>
        <taxon>Mollusca</taxon>
        <taxon>Gastropoda</taxon>
        <taxon>Heterobranchia</taxon>
        <taxon>Euthyneura</taxon>
        <taxon>Panpulmonata</taxon>
        <taxon>Sacoglossa</taxon>
        <taxon>Placobranchoidea</taxon>
        <taxon>Plakobranchidae</taxon>
        <taxon>Elysia</taxon>
    </lineage>
</organism>